<evidence type="ECO:0000313" key="2">
    <source>
        <dbReference type="EMBL" id="CAL4890800.1"/>
    </source>
</evidence>
<protein>
    <recommendedName>
        <fullName evidence="1">F-box domain-containing protein</fullName>
    </recommendedName>
</protein>
<dbReference type="Pfam" id="PF24750">
    <property type="entry name" value="b-prop_At3g26010-like"/>
    <property type="match status" value="1"/>
</dbReference>
<keyword evidence="3" id="KW-1185">Reference proteome</keyword>
<dbReference type="AlphaFoldDB" id="A0ABC8VHE9"/>
<proteinExistence type="predicted"/>
<reference evidence="3" key="1">
    <citation type="submission" date="2024-06" db="EMBL/GenBank/DDBJ databases">
        <authorList>
            <person name="Ryan C."/>
        </authorList>
    </citation>
    <scope>NUCLEOTIDE SEQUENCE [LARGE SCALE GENOMIC DNA]</scope>
</reference>
<dbReference type="CDD" id="cd22157">
    <property type="entry name" value="F-box_AtFBW1-like"/>
    <property type="match status" value="1"/>
</dbReference>
<dbReference type="SMART" id="SM00256">
    <property type="entry name" value="FBOX"/>
    <property type="match status" value="1"/>
</dbReference>
<organism evidence="2 3">
    <name type="scientific">Urochloa decumbens</name>
    <dbReference type="NCBI Taxonomy" id="240449"/>
    <lineage>
        <taxon>Eukaryota</taxon>
        <taxon>Viridiplantae</taxon>
        <taxon>Streptophyta</taxon>
        <taxon>Embryophyta</taxon>
        <taxon>Tracheophyta</taxon>
        <taxon>Spermatophyta</taxon>
        <taxon>Magnoliopsida</taxon>
        <taxon>Liliopsida</taxon>
        <taxon>Poales</taxon>
        <taxon>Poaceae</taxon>
        <taxon>PACMAD clade</taxon>
        <taxon>Panicoideae</taxon>
        <taxon>Panicodae</taxon>
        <taxon>Paniceae</taxon>
        <taxon>Melinidinae</taxon>
        <taxon>Urochloa</taxon>
    </lineage>
</organism>
<dbReference type="PANTHER" id="PTHR35546:SF106">
    <property type="entry name" value="DUF1618 DOMAIN-CONTAINING PROTEIN"/>
    <property type="match status" value="1"/>
</dbReference>
<gene>
    <name evidence="2" type="ORF">URODEC1_LOCUS3456</name>
</gene>
<name>A0ABC8VHE9_9POAL</name>
<dbReference type="EMBL" id="OZ075120">
    <property type="protein sequence ID" value="CAL4890800.1"/>
    <property type="molecule type" value="Genomic_DNA"/>
</dbReference>
<dbReference type="InterPro" id="IPR055290">
    <property type="entry name" value="At3g26010-like"/>
</dbReference>
<dbReference type="Gene3D" id="1.20.1280.50">
    <property type="match status" value="1"/>
</dbReference>
<dbReference type="Pfam" id="PF00646">
    <property type="entry name" value="F-box"/>
    <property type="match status" value="1"/>
</dbReference>
<accession>A0ABC8VHE9</accession>
<dbReference type="InterPro" id="IPR036047">
    <property type="entry name" value="F-box-like_dom_sf"/>
</dbReference>
<evidence type="ECO:0000313" key="3">
    <source>
        <dbReference type="Proteomes" id="UP001497457"/>
    </source>
</evidence>
<dbReference type="PANTHER" id="PTHR35546">
    <property type="entry name" value="F-BOX PROTEIN INTERACTION DOMAIN PROTEIN-RELATED"/>
    <property type="match status" value="1"/>
</dbReference>
<dbReference type="Proteomes" id="UP001497457">
    <property type="component" value="Chromosome 10rd"/>
</dbReference>
<dbReference type="PROSITE" id="PS50181">
    <property type="entry name" value="FBOX"/>
    <property type="match status" value="1"/>
</dbReference>
<dbReference type="SUPFAM" id="SSF81383">
    <property type="entry name" value="F-box domain"/>
    <property type="match status" value="1"/>
</dbReference>
<sequence>MPGKRSAAPGRRSGGGIGRFWLLPAAASGRSGGGIGRLQLRPAIPVVAGGRGKRQRSSAAALPDDALVDILSRVPAKSLCRFKCVSKSWRDLIADRLRCNKLPQTLAGFFLNDSGNDGGGVGEDRVAGHLVDTLGRFTPLASVSFLGNQPGIEEFSLLRSCNGLLLFGHRMAGDTYDSLGYIVCNPATEQWVAVPSSGFKPLSLQDVGEDLDSDDEIGCTFTYLIFDPAVSSHFQLVEFVSDDCVCVVGVCAYSSETGVWREGDWNSGDGISFFRGSALVNGMLHLSATSFDTDQELILAVDTEGRECRCLSRPEKDLDVVFVGESQGLLHCLSQRTDDNSQMSELSIWVLQDYDAEEWVLKHRVTFFKLFGRMSCRVEQDYNVVAIHPDRNLIFFVQHWDLQLKSYDMDSKEVCAVHTLGVGPQNVFPYIPYYAALANKH</sequence>
<dbReference type="InterPro" id="IPR001810">
    <property type="entry name" value="F-box_dom"/>
</dbReference>
<reference evidence="2 3" key="2">
    <citation type="submission" date="2024-10" db="EMBL/GenBank/DDBJ databases">
        <authorList>
            <person name="Ryan C."/>
        </authorList>
    </citation>
    <scope>NUCLEOTIDE SEQUENCE [LARGE SCALE GENOMIC DNA]</scope>
</reference>
<dbReference type="InterPro" id="IPR056592">
    <property type="entry name" value="Beta-prop_At3g26010-like"/>
</dbReference>
<feature type="domain" description="F-box" evidence="1">
    <location>
        <begin position="56"/>
        <end position="106"/>
    </location>
</feature>
<evidence type="ECO:0000259" key="1">
    <source>
        <dbReference type="PROSITE" id="PS50181"/>
    </source>
</evidence>